<dbReference type="EMBL" id="OX459123">
    <property type="protein sequence ID" value="CAI9111443.1"/>
    <property type="molecule type" value="Genomic_DNA"/>
</dbReference>
<feature type="region of interest" description="Disordered" evidence="1">
    <location>
        <begin position="435"/>
        <end position="459"/>
    </location>
</feature>
<name>A0AAV1DU44_OLDCO</name>
<evidence type="ECO:0000313" key="3">
    <source>
        <dbReference type="Proteomes" id="UP001161247"/>
    </source>
</evidence>
<evidence type="ECO:0000313" key="2">
    <source>
        <dbReference type="EMBL" id="CAI9111443.1"/>
    </source>
</evidence>
<sequence length="644" mass="73132">MSDHNSDLASIFSQKYHLPDDTVFYSIFPDFSLTSGTGSTTADLLHNLHLQILQTITLYTDPYIFQHEPFTISVAPSPIPHLAGHLRFGDNLEDEWFVAFLLFTVSQRFPNLSIAIHDSDGQFLLIETAFHLPGWVNPDTSTNRVFLRRGRLYILPPTHLPGTPSLTAALKFLSENDNNPDVIRATPDSVQAHLEQKFNEYPEKAERNMHKVRVRVPVRVAWVLKNEPCLISLAVEGFYDRDVDSMKFADRMEVFLPNGKEEELVQVFVKMSRTMYAQLMQQTFRPPKRYPAMPLSSDLEGYKEAELGMKIACGFEMMYQMRKRQGEEGKGSNWDVFRENLEKCGYFDGLLPGSAEYKRRMEKAEEYYKNSISHHRASEMINAPVRRIDEILSLPHSLDDFKGGELPPSDDDSWLYYGEKELDAALEERQKEMESFDSKRKLKQKAKEEVDAGPSDYDLGEIANSMQEFVQKMSSYEGAEVPGKRGMKDVDFDVDSFMKDLQSVMRHPGFEGRANDSDLQEGSSDDMDFDDSDDDSNMSEPAEDNEERGGTFMESYSDVLNKELKATTLGQSFVRPDEGPLKKDEGTSKASEDMQEEFKPVDVDFNLVKNLLESFSSQQGLPGPASNLLGLMGLQLPEDGKKGK</sequence>
<dbReference type="Proteomes" id="UP001161247">
    <property type="component" value="Chromosome 6"/>
</dbReference>
<protein>
    <submittedName>
        <fullName evidence="2">OLC1v1011664C1</fullName>
    </submittedName>
</protein>
<gene>
    <name evidence="2" type="ORF">OLC1_LOCUS18841</name>
</gene>
<feature type="compositionally biased region" description="Basic and acidic residues" evidence="1">
    <location>
        <begin position="435"/>
        <end position="450"/>
    </location>
</feature>
<dbReference type="GO" id="GO:0005634">
    <property type="term" value="C:nucleus"/>
    <property type="evidence" value="ECO:0007669"/>
    <property type="project" value="TreeGrafter"/>
</dbReference>
<dbReference type="PANTHER" id="PTHR13060:SF0">
    <property type="entry name" value="PROTEIN ECDYSONELESS HOMOLOG"/>
    <property type="match status" value="1"/>
</dbReference>
<feature type="compositionally biased region" description="Basic and acidic residues" evidence="1">
    <location>
        <begin position="575"/>
        <end position="597"/>
    </location>
</feature>
<proteinExistence type="predicted"/>
<dbReference type="Pfam" id="PF07093">
    <property type="entry name" value="SGT1"/>
    <property type="match status" value="1"/>
</dbReference>
<feature type="region of interest" description="Disordered" evidence="1">
    <location>
        <begin position="503"/>
        <end position="597"/>
    </location>
</feature>
<dbReference type="InterPro" id="IPR010770">
    <property type="entry name" value="Ecd"/>
</dbReference>
<feature type="compositionally biased region" description="Acidic residues" evidence="1">
    <location>
        <begin position="523"/>
        <end position="546"/>
    </location>
</feature>
<organism evidence="2 3">
    <name type="scientific">Oldenlandia corymbosa var. corymbosa</name>
    <dbReference type="NCBI Taxonomy" id="529605"/>
    <lineage>
        <taxon>Eukaryota</taxon>
        <taxon>Viridiplantae</taxon>
        <taxon>Streptophyta</taxon>
        <taxon>Embryophyta</taxon>
        <taxon>Tracheophyta</taxon>
        <taxon>Spermatophyta</taxon>
        <taxon>Magnoliopsida</taxon>
        <taxon>eudicotyledons</taxon>
        <taxon>Gunneridae</taxon>
        <taxon>Pentapetalae</taxon>
        <taxon>asterids</taxon>
        <taxon>lamiids</taxon>
        <taxon>Gentianales</taxon>
        <taxon>Rubiaceae</taxon>
        <taxon>Rubioideae</taxon>
        <taxon>Spermacoceae</taxon>
        <taxon>Hedyotis-Oldenlandia complex</taxon>
        <taxon>Oldenlandia</taxon>
    </lineage>
</organism>
<dbReference type="PANTHER" id="PTHR13060">
    <property type="entry name" value="SGT1 PROTEIN HSGT1 SUPPRESSOR OF GCR2"/>
    <property type="match status" value="1"/>
</dbReference>
<evidence type="ECO:0000256" key="1">
    <source>
        <dbReference type="SAM" id="MobiDB-lite"/>
    </source>
</evidence>
<keyword evidence="3" id="KW-1185">Reference proteome</keyword>
<accession>A0AAV1DU44</accession>
<reference evidence="2" key="1">
    <citation type="submission" date="2023-03" db="EMBL/GenBank/DDBJ databases">
        <authorList>
            <person name="Julca I."/>
        </authorList>
    </citation>
    <scope>NUCLEOTIDE SEQUENCE</scope>
</reference>
<dbReference type="AlphaFoldDB" id="A0AAV1DU44"/>